<evidence type="ECO:0000313" key="2">
    <source>
        <dbReference type="EMBL" id="GAO28592.1"/>
    </source>
</evidence>
<dbReference type="PANTHER" id="PTHR13030">
    <property type="entry name" value="NUDIX HYDROLASE"/>
    <property type="match status" value="1"/>
</dbReference>
<dbReference type="Proteomes" id="UP000032900">
    <property type="component" value="Unassembled WGS sequence"/>
</dbReference>
<dbReference type="GO" id="GO:0047631">
    <property type="term" value="F:ADP-ribose diphosphatase activity"/>
    <property type="evidence" value="ECO:0007669"/>
    <property type="project" value="InterPro"/>
</dbReference>
<name>A0A0E9LSP2_9BACT</name>
<dbReference type="AlphaFoldDB" id="A0A0E9LSP2"/>
<comment type="caution">
    <text evidence="2">The sequence shown here is derived from an EMBL/GenBank/DDBJ whole genome shotgun (WGS) entry which is preliminary data.</text>
</comment>
<keyword evidence="3" id="KW-1185">Reference proteome</keyword>
<dbReference type="OrthoDB" id="9786141at2"/>
<dbReference type="InterPro" id="IPR000086">
    <property type="entry name" value="NUDIX_hydrolase_dom"/>
</dbReference>
<protein>
    <submittedName>
        <fullName evidence="2">ADP-ribose pyrophosphatase, mitochondrial</fullName>
    </submittedName>
</protein>
<dbReference type="STRING" id="1236989.JCM15548_1707"/>
<evidence type="ECO:0000259" key="1">
    <source>
        <dbReference type="PROSITE" id="PS51462"/>
    </source>
</evidence>
<dbReference type="InterPro" id="IPR039989">
    <property type="entry name" value="NUDT9"/>
</dbReference>
<evidence type="ECO:0000313" key="3">
    <source>
        <dbReference type="Proteomes" id="UP000032900"/>
    </source>
</evidence>
<feature type="domain" description="Nudix hydrolase" evidence="1">
    <location>
        <begin position="107"/>
        <end position="252"/>
    </location>
</feature>
<dbReference type="PANTHER" id="PTHR13030:SF8">
    <property type="entry name" value="ADP-RIBOSE PYROPHOSPHATASE, MITOCHONDRIAL"/>
    <property type="match status" value="1"/>
</dbReference>
<reference evidence="2 3" key="1">
    <citation type="journal article" date="2015" name="Microbes Environ.">
        <title>Distribution and evolution of nitrogen fixation genes in the phylum bacteroidetes.</title>
        <authorList>
            <person name="Inoue J."/>
            <person name="Oshima K."/>
            <person name="Suda W."/>
            <person name="Sakamoto M."/>
            <person name="Iino T."/>
            <person name="Noda S."/>
            <person name="Hongoh Y."/>
            <person name="Hattori M."/>
            <person name="Ohkuma M."/>
        </authorList>
    </citation>
    <scope>NUCLEOTIDE SEQUENCE [LARGE SCALE GENOMIC DNA]</scope>
    <source>
        <strain evidence="2">JCM 15548</strain>
    </source>
</reference>
<accession>A0A0E9LSP2</accession>
<dbReference type="Pfam" id="PF00293">
    <property type="entry name" value="NUDIX"/>
    <property type="match status" value="1"/>
</dbReference>
<organism evidence="2 3">
    <name type="scientific">Geofilum rubicundum JCM 15548</name>
    <dbReference type="NCBI Taxonomy" id="1236989"/>
    <lineage>
        <taxon>Bacteria</taxon>
        <taxon>Pseudomonadati</taxon>
        <taxon>Bacteroidota</taxon>
        <taxon>Bacteroidia</taxon>
        <taxon>Marinilabiliales</taxon>
        <taxon>Marinilabiliaceae</taxon>
        <taxon>Geofilum</taxon>
    </lineage>
</organism>
<dbReference type="Gene3D" id="3.90.79.10">
    <property type="entry name" value="Nucleoside Triphosphate Pyrophosphohydrolase"/>
    <property type="match status" value="1"/>
</dbReference>
<dbReference type="EMBL" id="BAZW01000003">
    <property type="protein sequence ID" value="GAO28592.1"/>
    <property type="molecule type" value="Genomic_DNA"/>
</dbReference>
<dbReference type="InterPro" id="IPR015797">
    <property type="entry name" value="NUDIX_hydrolase-like_dom_sf"/>
</dbReference>
<gene>
    <name evidence="2" type="ORF">JCM15548_1707</name>
</gene>
<dbReference type="SUPFAM" id="SSF55811">
    <property type="entry name" value="Nudix"/>
    <property type="match status" value="1"/>
</dbReference>
<sequence>MTLYEALLADYQWHRKSRTQKHRLYPARFEVPNHKVPWSTDFTDYLPLAYNAPGVLDPNTPWADPQAIKDVKHPFISFMGEVQFNSEGLPLNPLGRTGICGRGVLGKWGANFAADAIITTVNPTNELLLLAISRKDTGEYAFPGGMVDPGEDALFTRNRELAEELSMSETALAHPLYESTVSQGYVDDPRNTDNAWLETTAIHTHLAFDVAQKMVLKAGDDAADFAWVKVSEESVRNLYASHGLTLLNALRQLENSRPGSISEIIDAFQ</sequence>
<dbReference type="Pfam" id="PF25969">
    <property type="entry name" value="NUDT9_N"/>
    <property type="match status" value="1"/>
</dbReference>
<dbReference type="PROSITE" id="PS51462">
    <property type="entry name" value="NUDIX"/>
    <property type="match status" value="1"/>
</dbReference>
<proteinExistence type="predicted"/>
<dbReference type="RefSeq" id="WP_062122377.1">
    <property type="nucleotide sequence ID" value="NZ_BAZW01000003.1"/>
</dbReference>